<evidence type="ECO:0000313" key="2">
    <source>
        <dbReference type="Proteomes" id="UP001634007"/>
    </source>
</evidence>
<dbReference type="AlphaFoldDB" id="A0ABD3L1K8"/>
<proteinExistence type="predicted"/>
<dbReference type="EMBL" id="JBJKBG010000003">
    <property type="protein sequence ID" value="KAL3745482.1"/>
    <property type="molecule type" value="Genomic_DNA"/>
</dbReference>
<reference evidence="1 2" key="1">
    <citation type="submission" date="2024-11" db="EMBL/GenBank/DDBJ databases">
        <title>Chromosome-level genome assembly of Eucalyptus globulus Labill. provides insights into its genome evolution.</title>
        <authorList>
            <person name="Li X."/>
        </authorList>
    </citation>
    <scope>NUCLEOTIDE SEQUENCE [LARGE SCALE GENOMIC DNA]</scope>
    <source>
        <strain evidence="1">CL2024</strain>
        <tissue evidence="1">Fresh tender leaves</tissue>
    </source>
</reference>
<organism evidence="1 2">
    <name type="scientific">Eucalyptus globulus</name>
    <name type="common">Tasmanian blue gum</name>
    <dbReference type="NCBI Taxonomy" id="34317"/>
    <lineage>
        <taxon>Eukaryota</taxon>
        <taxon>Viridiplantae</taxon>
        <taxon>Streptophyta</taxon>
        <taxon>Embryophyta</taxon>
        <taxon>Tracheophyta</taxon>
        <taxon>Spermatophyta</taxon>
        <taxon>Magnoliopsida</taxon>
        <taxon>eudicotyledons</taxon>
        <taxon>Gunneridae</taxon>
        <taxon>Pentapetalae</taxon>
        <taxon>rosids</taxon>
        <taxon>malvids</taxon>
        <taxon>Myrtales</taxon>
        <taxon>Myrtaceae</taxon>
        <taxon>Myrtoideae</taxon>
        <taxon>Eucalypteae</taxon>
        <taxon>Eucalyptus</taxon>
    </lineage>
</organism>
<sequence length="105" mass="11976">MLFNHELKSSSLRLHFCCFLDATIHNEAASSNYNNDGDSDGCYHGAAQSPCLRLYSMARELPLSEIQYNLQSLVTRIKRCRKQGHITTLEFGYDMMSYALNFEDG</sequence>
<accession>A0ABD3L1K8</accession>
<name>A0ABD3L1K8_EUCGL</name>
<dbReference type="Proteomes" id="UP001634007">
    <property type="component" value="Unassembled WGS sequence"/>
</dbReference>
<comment type="caution">
    <text evidence="1">The sequence shown here is derived from an EMBL/GenBank/DDBJ whole genome shotgun (WGS) entry which is preliminary data.</text>
</comment>
<protein>
    <submittedName>
        <fullName evidence="1">Uncharacterized protein</fullName>
    </submittedName>
</protein>
<evidence type="ECO:0000313" key="1">
    <source>
        <dbReference type="EMBL" id="KAL3745482.1"/>
    </source>
</evidence>
<gene>
    <name evidence="1" type="ORF">ACJRO7_014568</name>
</gene>
<keyword evidence="2" id="KW-1185">Reference proteome</keyword>